<evidence type="ECO:0000313" key="3">
    <source>
        <dbReference type="Proteomes" id="UP000041254"/>
    </source>
</evidence>
<dbReference type="EMBL" id="CDMY01000908">
    <property type="protein sequence ID" value="CEM36836.1"/>
    <property type="molecule type" value="Genomic_DNA"/>
</dbReference>
<dbReference type="SUPFAM" id="SSF56112">
    <property type="entry name" value="Protein kinase-like (PK-like)"/>
    <property type="match status" value="1"/>
</dbReference>
<protein>
    <recommendedName>
        <fullName evidence="4">Protein kinase domain-containing protein</fullName>
    </recommendedName>
</protein>
<keyword evidence="3" id="KW-1185">Reference proteome</keyword>
<accession>A0A0G4GZX7</accession>
<reference evidence="2 3" key="1">
    <citation type="submission" date="2014-11" db="EMBL/GenBank/DDBJ databases">
        <authorList>
            <person name="Zhu J."/>
            <person name="Qi W."/>
            <person name="Song R."/>
        </authorList>
    </citation>
    <scope>NUCLEOTIDE SEQUENCE [LARGE SCALE GENOMIC DNA]</scope>
</reference>
<dbReference type="Gene3D" id="1.10.510.10">
    <property type="entry name" value="Transferase(Phosphotransferase) domain 1"/>
    <property type="match status" value="1"/>
</dbReference>
<sequence length="421" mass="45908">MSACSEDGCAAGRPVSPNAEYRRRGNTALGWLCDKKGLTVDFAMPPRVGRFGTVVSVSDAAGRRWAVKLLTHEILDANRQLVDGFYRTGNDLWAAECRERSPPSTIIRVEDIFHIPMPIFNVTPNASDGHPSQQDSGETPHGITAYKMEWIDKTLGELEGPLSERALVAIAEGVVRAVEYLGGSGLIHGDIHESNIGVRGPTGGPDQHEYEPVLLDMDRLHKQGGDIVFSIPEEAEQQPGVRHEPPGDLSAARDVQNAARCLIQELKRLGATQRLIDVLEFGHEPSCTLPQDCAFEGGWVVQVYKGLCELGQKIRKEKAAASRAQTKEPPKGSVPADEAASACRKNPPMSPPSVWPPASLTPQLDAARPINHDGGPDICSTHDHHTSSSTSAIPPMDTAERHNRRQQEQHHKQWHSPRLSA</sequence>
<evidence type="ECO:0000256" key="1">
    <source>
        <dbReference type="SAM" id="MobiDB-lite"/>
    </source>
</evidence>
<dbReference type="VEuPathDB" id="CryptoDB:Vbra_3446"/>
<dbReference type="InParanoid" id="A0A0G4GZX7"/>
<evidence type="ECO:0008006" key="4">
    <source>
        <dbReference type="Google" id="ProtNLM"/>
    </source>
</evidence>
<feature type="compositionally biased region" description="Basic and acidic residues" evidence="1">
    <location>
        <begin position="370"/>
        <end position="386"/>
    </location>
</feature>
<proteinExistence type="predicted"/>
<feature type="compositionally biased region" description="Basic and acidic residues" evidence="1">
    <location>
        <begin position="320"/>
        <end position="330"/>
    </location>
</feature>
<evidence type="ECO:0000313" key="2">
    <source>
        <dbReference type="EMBL" id="CEM36836.1"/>
    </source>
</evidence>
<feature type="region of interest" description="Disordered" evidence="1">
    <location>
        <begin position="320"/>
        <end position="421"/>
    </location>
</feature>
<organism evidence="2 3">
    <name type="scientific">Vitrella brassicaformis (strain CCMP3155)</name>
    <dbReference type="NCBI Taxonomy" id="1169540"/>
    <lineage>
        <taxon>Eukaryota</taxon>
        <taxon>Sar</taxon>
        <taxon>Alveolata</taxon>
        <taxon>Colpodellida</taxon>
        <taxon>Vitrellaceae</taxon>
        <taxon>Vitrella</taxon>
    </lineage>
</organism>
<dbReference type="InterPro" id="IPR011009">
    <property type="entry name" value="Kinase-like_dom_sf"/>
</dbReference>
<dbReference type="PhylomeDB" id="A0A0G4GZX7"/>
<dbReference type="Proteomes" id="UP000041254">
    <property type="component" value="Unassembled WGS sequence"/>
</dbReference>
<feature type="compositionally biased region" description="Basic and acidic residues" evidence="1">
    <location>
        <begin position="398"/>
        <end position="411"/>
    </location>
</feature>
<name>A0A0G4GZX7_VITBC</name>
<dbReference type="AlphaFoldDB" id="A0A0G4GZX7"/>
<gene>
    <name evidence="2" type="ORF">Vbra_3446</name>
</gene>